<sequence>LNKGDSKPQLLRWILLLQEFDLEIKDKKGVENVVADHLSRLNNPKVTTKEKTINAEFPDEQILAVSEIPWFGDMANFKASGLVPEDYNYQ</sequence>
<reference evidence="1 2" key="1">
    <citation type="journal article" date="2018" name="Front. Plant Sci.">
        <title>Red Clover (Trifolium pratense) and Zigzag Clover (T. medium) - A Picture of Genomic Similarities and Differences.</title>
        <authorList>
            <person name="Dluhosova J."/>
            <person name="Istvanek J."/>
            <person name="Nedelnik J."/>
            <person name="Repkova J."/>
        </authorList>
    </citation>
    <scope>NUCLEOTIDE SEQUENCE [LARGE SCALE GENOMIC DNA]</scope>
    <source>
        <strain evidence="2">cv. 10/8</strain>
        <tissue evidence="1">Leaf</tissue>
    </source>
</reference>
<protein>
    <recommendedName>
        <fullName evidence="3">Reverse transcriptase domain-containing protein</fullName>
    </recommendedName>
</protein>
<keyword evidence="2" id="KW-1185">Reference proteome</keyword>
<evidence type="ECO:0008006" key="3">
    <source>
        <dbReference type="Google" id="ProtNLM"/>
    </source>
</evidence>
<evidence type="ECO:0000313" key="2">
    <source>
        <dbReference type="Proteomes" id="UP000265520"/>
    </source>
</evidence>
<feature type="non-terminal residue" evidence="1">
    <location>
        <position position="90"/>
    </location>
</feature>
<accession>A0A392TEG9</accession>
<proteinExistence type="predicted"/>
<name>A0A392TEG9_9FABA</name>
<comment type="caution">
    <text evidence="1">The sequence shown here is derived from an EMBL/GenBank/DDBJ whole genome shotgun (WGS) entry which is preliminary data.</text>
</comment>
<organism evidence="1 2">
    <name type="scientific">Trifolium medium</name>
    <dbReference type="NCBI Taxonomy" id="97028"/>
    <lineage>
        <taxon>Eukaryota</taxon>
        <taxon>Viridiplantae</taxon>
        <taxon>Streptophyta</taxon>
        <taxon>Embryophyta</taxon>
        <taxon>Tracheophyta</taxon>
        <taxon>Spermatophyta</taxon>
        <taxon>Magnoliopsida</taxon>
        <taxon>eudicotyledons</taxon>
        <taxon>Gunneridae</taxon>
        <taxon>Pentapetalae</taxon>
        <taxon>rosids</taxon>
        <taxon>fabids</taxon>
        <taxon>Fabales</taxon>
        <taxon>Fabaceae</taxon>
        <taxon>Papilionoideae</taxon>
        <taxon>50 kb inversion clade</taxon>
        <taxon>NPAAA clade</taxon>
        <taxon>Hologalegina</taxon>
        <taxon>IRL clade</taxon>
        <taxon>Trifolieae</taxon>
        <taxon>Trifolium</taxon>
    </lineage>
</organism>
<dbReference type="PANTHER" id="PTHR34072:SF52">
    <property type="entry name" value="RIBONUCLEASE H"/>
    <property type="match status" value="1"/>
</dbReference>
<feature type="non-terminal residue" evidence="1">
    <location>
        <position position="1"/>
    </location>
</feature>
<evidence type="ECO:0000313" key="1">
    <source>
        <dbReference type="EMBL" id="MCI59398.1"/>
    </source>
</evidence>
<dbReference type="EMBL" id="LXQA010562844">
    <property type="protein sequence ID" value="MCI59398.1"/>
    <property type="molecule type" value="Genomic_DNA"/>
</dbReference>
<dbReference type="PANTHER" id="PTHR34072">
    <property type="entry name" value="ENZYMATIC POLYPROTEIN-RELATED"/>
    <property type="match status" value="1"/>
</dbReference>
<dbReference type="AlphaFoldDB" id="A0A392TEG9"/>
<dbReference type="Proteomes" id="UP000265520">
    <property type="component" value="Unassembled WGS sequence"/>
</dbReference>